<dbReference type="EMBL" id="JAHZIJ010000002">
    <property type="protein sequence ID" value="MBW7473998.1"/>
    <property type="molecule type" value="Genomic_DNA"/>
</dbReference>
<evidence type="ECO:0000313" key="2">
    <source>
        <dbReference type="Proteomes" id="UP000812277"/>
    </source>
</evidence>
<dbReference type="RefSeq" id="WP_219871251.1">
    <property type="nucleotide sequence ID" value="NZ_JAHZIJ010000002.1"/>
</dbReference>
<sequence length="80" mass="9135">MTEKLEDVLGLPQECKDFTDGKVRIAHPVTMKKFPSFVSNLGFIKPKSLWNNMIFDEGINATRIVLVSTFKDEDIEDVMD</sequence>
<accession>A0ABS7D2B6</accession>
<dbReference type="Proteomes" id="UP000812277">
    <property type="component" value="Unassembled WGS sequence"/>
</dbReference>
<keyword evidence="2" id="KW-1185">Reference proteome</keyword>
<protein>
    <submittedName>
        <fullName evidence="1">Uncharacterized protein</fullName>
    </submittedName>
</protein>
<name>A0ABS7D2B6_9BACL</name>
<organism evidence="1 2">
    <name type="scientific">Paenibacillus oenotherae</name>
    <dbReference type="NCBI Taxonomy" id="1435645"/>
    <lineage>
        <taxon>Bacteria</taxon>
        <taxon>Bacillati</taxon>
        <taxon>Bacillota</taxon>
        <taxon>Bacilli</taxon>
        <taxon>Bacillales</taxon>
        <taxon>Paenibacillaceae</taxon>
        <taxon>Paenibacillus</taxon>
    </lineage>
</organism>
<comment type="caution">
    <text evidence="1">The sequence shown here is derived from an EMBL/GenBank/DDBJ whole genome shotgun (WGS) entry which is preliminary data.</text>
</comment>
<evidence type="ECO:0000313" key="1">
    <source>
        <dbReference type="EMBL" id="MBW7473998.1"/>
    </source>
</evidence>
<gene>
    <name evidence="1" type="ORF">K0T92_04530</name>
</gene>
<reference evidence="1 2" key="1">
    <citation type="submission" date="2021-07" db="EMBL/GenBank/DDBJ databases">
        <title>Paenibacillus radiodurans sp. nov., isolated from the southeastern edge of Tengger Desert.</title>
        <authorList>
            <person name="Zhang G."/>
        </authorList>
    </citation>
    <scope>NUCLEOTIDE SEQUENCE [LARGE SCALE GENOMIC DNA]</scope>
    <source>
        <strain evidence="1 2">DT7-4</strain>
    </source>
</reference>
<proteinExistence type="predicted"/>